<feature type="domain" description="HTH lysR-type" evidence="5">
    <location>
        <begin position="1"/>
        <end position="59"/>
    </location>
</feature>
<evidence type="ECO:0000256" key="3">
    <source>
        <dbReference type="ARBA" id="ARBA00023125"/>
    </source>
</evidence>
<dbReference type="Gene3D" id="3.40.190.290">
    <property type="match status" value="1"/>
</dbReference>
<organism evidence="6 7">
    <name type="scientific">Motiliproteus coralliicola</name>
    <dbReference type="NCBI Taxonomy" id="2283196"/>
    <lineage>
        <taxon>Bacteria</taxon>
        <taxon>Pseudomonadati</taxon>
        <taxon>Pseudomonadota</taxon>
        <taxon>Gammaproteobacteria</taxon>
        <taxon>Oceanospirillales</taxon>
        <taxon>Oceanospirillaceae</taxon>
        <taxon>Motiliproteus</taxon>
    </lineage>
</organism>
<evidence type="ECO:0000256" key="4">
    <source>
        <dbReference type="ARBA" id="ARBA00023163"/>
    </source>
</evidence>
<evidence type="ECO:0000256" key="1">
    <source>
        <dbReference type="ARBA" id="ARBA00009437"/>
    </source>
</evidence>
<dbReference type="FunFam" id="3.40.190.290:FF:000001">
    <property type="entry name" value="Transcriptional regulator, LysR family"/>
    <property type="match status" value="1"/>
</dbReference>
<dbReference type="Pfam" id="PF00126">
    <property type="entry name" value="HTH_1"/>
    <property type="match status" value="1"/>
</dbReference>
<name>A0A369WGM4_9GAMM</name>
<dbReference type="GO" id="GO:0003700">
    <property type="term" value="F:DNA-binding transcription factor activity"/>
    <property type="evidence" value="ECO:0007669"/>
    <property type="project" value="InterPro"/>
</dbReference>
<dbReference type="EMBL" id="QQOH01000003">
    <property type="protein sequence ID" value="RDE19844.1"/>
    <property type="molecule type" value="Genomic_DNA"/>
</dbReference>
<dbReference type="AlphaFoldDB" id="A0A369WGM4"/>
<evidence type="ECO:0000313" key="6">
    <source>
        <dbReference type="EMBL" id="RDE19844.1"/>
    </source>
</evidence>
<comment type="caution">
    <text evidence="6">The sequence shown here is derived from an EMBL/GenBank/DDBJ whole genome shotgun (WGS) entry which is preliminary data.</text>
</comment>
<protein>
    <submittedName>
        <fullName evidence="6">LysR family transcriptional regulator</fullName>
    </submittedName>
</protein>
<accession>A0A369WGM4</accession>
<dbReference type="Pfam" id="PF03466">
    <property type="entry name" value="LysR_substrate"/>
    <property type="match status" value="1"/>
</dbReference>
<dbReference type="Gene3D" id="1.10.10.10">
    <property type="entry name" value="Winged helix-like DNA-binding domain superfamily/Winged helix DNA-binding domain"/>
    <property type="match status" value="1"/>
</dbReference>
<dbReference type="InterPro" id="IPR005119">
    <property type="entry name" value="LysR_subst-bd"/>
</dbReference>
<sequence length="302" mass="33486">MDRLQAMQVFAEVVKQGSFTAAAEQLDISRVKATRCVNALEEWLGARLLQRSTRRISLTEAGQQCLRQCQQMLELEEELQSSLQQADQPPRGRLRVTASSSFARAHLAPAMADFLARCPQVSIDMIASDDTINLIEQRVDLAIRISGELDPGLVARRLAPCRSIICASPAYLAQYGTPQTPDELSRHNCLTYSNFGKGAWRFERPDQPQLTVPVSGNFSANEASVLTEAVLSGIGIALQPSYLVGPLIREGQLVPLLSDWQAPELSLWGVYLSRHHLPASLRSLLDFLIERYQGTPDWDRGC</sequence>
<gene>
    <name evidence="6" type="ORF">DV711_13320</name>
</gene>
<dbReference type="PROSITE" id="PS50931">
    <property type="entry name" value="HTH_LYSR"/>
    <property type="match status" value="1"/>
</dbReference>
<dbReference type="FunFam" id="1.10.10.10:FF:000001">
    <property type="entry name" value="LysR family transcriptional regulator"/>
    <property type="match status" value="1"/>
</dbReference>
<dbReference type="InterPro" id="IPR000847">
    <property type="entry name" value="LysR_HTH_N"/>
</dbReference>
<dbReference type="CDD" id="cd08422">
    <property type="entry name" value="PBP2_CrgA_like"/>
    <property type="match status" value="1"/>
</dbReference>
<evidence type="ECO:0000259" key="5">
    <source>
        <dbReference type="PROSITE" id="PS50931"/>
    </source>
</evidence>
<keyword evidence="2" id="KW-0805">Transcription regulation</keyword>
<dbReference type="Proteomes" id="UP000253769">
    <property type="component" value="Unassembled WGS sequence"/>
</dbReference>
<dbReference type="GO" id="GO:0043565">
    <property type="term" value="F:sequence-specific DNA binding"/>
    <property type="evidence" value="ECO:0007669"/>
    <property type="project" value="TreeGrafter"/>
</dbReference>
<dbReference type="OrthoDB" id="9815676at2"/>
<reference evidence="6 7" key="1">
    <citation type="submission" date="2018-07" db="EMBL/GenBank/DDBJ databases">
        <title>Motiliproteus coralliicola sp. nov., a bacterium isolated from Coral.</title>
        <authorList>
            <person name="Wang G."/>
        </authorList>
    </citation>
    <scope>NUCLEOTIDE SEQUENCE [LARGE SCALE GENOMIC DNA]</scope>
    <source>
        <strain evidence="6 7">C34</strain>
    </source>
</reference>
<keyword evidence="4" id="KW-0804">Transcription</keyword>
<dbReference type="InterPro" id="IPR058163">
    <property type="entry name" value="LysR-type_TF_proteobact-type"/>
</dbReference>
<dbReference type="InterPro" id="IPR036388">
    <property type="entry name" value="WH-like_DNA-bd_sf"/>
</dbReference>
<dbReference type="PANTHER" id="PTHR30537">
    <property type="entry name" value="HTH-TYPE TRANSCRIPTIONAL REGULATOR"/>
    <property type="match status" value="1"/>
</dbReference>
<dbReference type="InterPro" id="IPR036390">
    <property type="entry name" value="WH_DNA-bd_sf"/>
</dbReference>
<dbReference type="RefSeq" id="WP_114696189.1">
    <property type="nucleotide sequence ID" value="NZ_QQOH01000003.1"/>
</dbReference>
<evidence type="ECO:0000256" key="2">
    <source>
        <dbReference type="ARBA" id="ARBA00023015"/>
    </source>
</evidence>
<keyword evidence="3" id="KW-0238">DNA-binding</keyword>
<keyword evidence="7" id="KW-1185">Reference proteome</keyword>
<dbReference type="SUPFAM" id="SSF46785">
    <property type="entry name" value="Winged helix' DNA-binding domain"/>
    <property type="match status" value="1"/>
</dbReference>
<dbReference type="GO" id="GO:0006351">
    <property type="term" value="P:DNA-templated transcription"/>
    <property type="evidence" value="ECO:0007669"/>
    <property type="project" value="TreeGrafter"/>
</dbReference>
<dbReference type="PANTHER" id="PTHR30537:SF35">
    <property type="entry name" value="TRANSCRIPTIONAL REGULATORY PROTEIN"/>
    <property type="match status" value="1"/>
</dbReference>
<evidence type="ECO:0000313" key="7">
    <source>
        <dbReference type="Proteomes" id="UP000253769"/>
    </source>
</evidence>
<comment type="similarity">
    <text evidence="1">Belongs to the LysR transcriptional regulatory family.</text>
</comment>
<proteinExistence type="inferred from homology"/>
<dbReference type="SUPFAM" id="SSF53850">
    <property type="entry name" value="Periplasmic binding protein-like II"/>
    <property type="match status" value="1"/>
</dbReference>